<accession>A0A2P2NML1</accession>
<proteinExistence type="predicted"/>
<protein>
    <submittedName>
        <fullName evidence="1">Uncharacterized protein</fullName>
    </submittedName>
</protein>
<sequence>MQSGDQNDNLVMMCLKNLCFPLNMSKHYMLSMRNTIDISIWL</sequence>
<name>A0A2P2NML1_RHIMU</name>
<organism evidence="1">
    <name type="scientific">Rhizophora mucronata</name>
    <name type="common">Asiatic mangrove</name>
    <dbReference type="NCBI Taxonomy" id="61149"/>
    <lineage>
        <taxon>Eukaryota</taxon>
        <taxon>Viridiplantae</taxon>
        <taxon>Streptophyta</taxon>
        <taxon>Embryophyta</taxon>
        <taxon>Tracheophyta</taxon>
        <taxon>Spermatophyta</taxon>
        <taxon>Magnoliopsida</taxon>
        <taxon>eudicotyledons</taxon>
        <taxon>Gunneridae</taxon>
        <taxon>Pentapetalae</taxon>
        <taxon>rosids</taxon>
        <taxon>fabids</taxon>
        <taxon>Malpighiales</taxon>
        <taxon>Rhizophoraceae</taxon>
        <taxon>Rhizophora</taxon>
    </lineage>
</organism>
<reference evidence="1" key="1">
    <citation type="submission" date="2018-02" db="EMBL/GenBank/DDBJ databases">
        <title>Rhizophora mucronata_Transcriptome.</title>
        <authorList>
            <person name="Meera S.P."/>
            <person name="Sreeshan A."/>
            <person name="Augustine A."/>
        </authorList>
    </citation>
    <scope>NUCLEOTIDE SEQUENCE</scope>
    <source>
        <tissue evidence="1">Leaf</tissue>
    </source>
</reference>
<evidence type="ECO:0000313" key="1">
    <source>
        <dbReference type="EMBL" id="MBX43742.1"/>
    </source>
</evidence>
<dbReference type="EMBL" id="GGEC01063258">
    <property type="protein sequence ID" value="MBX43742.1"/>
    <property type="molecule type" value="Transcribed_RNA"/>
</dbReference>
<dbReference type="AlphaFoldDB" id="A0A2P2NML1"/>